<evidence type="ECO:0000259" key="2">
    <source>
        <dbReference type="PROSITE" id="PS51782"/>
    </source>
</evidence>
<dbReference type="AlphaFoldDB" id="A0A0U2IVB8"/>
<dbReference type="InterPro" id="IPR036779">
    <property type="entry name" value="LysM_dom_sf"/>
</dbReference>
<proteinExistence type="predicted"/>
<dbReference type="InterPro" id="IPR018392">
    <property type="entry name" value="LysM"/>
</dbReference>
<feature type="compositionally biased region" description="Basic and acidic residues" evidence="1">
    <location>
        <begin position="107"/>
        <end position="122"/>
    </location>
</feature>
<dbReference type="Gene3D" id="3.10.350.10">
    <property type="entry name" value="LysM domain"/>
    <property type="match status" value="1"/>
</dbReference>
<reference evidence="3" key="1">
    <citation type="journal article" date="2016" name="J. Antimicrob. Chemother.">
        <title>Co-location of the oxazolidinone resistance genes optrA and cfr on a multiresistance plasmid from Staphylococcus sciuri.</title>
        <authorList>
            <person name="Li D."/>
            <person name="Wang Y."/>
            <person name="Schwarz S."/>
            <person name="Cai J."/>
            <person name="Fan R."/>
            <person name="Li J."/>
            <person name="Fessler A.T."/>
            <person name="Zhang R."/>
            <person name="Wu C."/>
            <person name="Shen J."/>
        </authorList>
    </citation>
    <scope>NUCLEOTIDE SEQUENCE</scope>
    <source>
        <strain evidence="3">Wo28-3</strain>
        <plasmid evidence="3">pwo28-3</plasmid>
    </source>
</reference>
<dbReference type="CDD" id="cd00118">
    <property type="entry name" value="LysM"/>
    <property type="match status" value="1"/>
</dbReference>
<dbReference type="EMBL" id="KT601170">
    <property type="protein sequence ID" value="ALI92776.1"/>
    <property type="molecule type" value="Genomic_DNA"/>
</dbReference>
<dbReference type="RefSeq" id="WP_129407024.1">
    <property type="nucleotide sequence ID" value="NZ_KT601170.1"/>
</dbReference>
<feature type="region of interest" description="Disordered" evidence="1">
    <location>
        <begin position="107"/>
        <end position="150"/>
    </location>
</feature>
<dbReference type="SMART" id="SM00257">
    <property type="entry name" value="LysM"/>
    <property type="match status" value="1"/>
</dbReference>
<evidence type="ECO:0000256" key="1">
    <source>
        <dbReference type="SAM" id="MobiDB-lite"/>
    </source>
</evidence>
<keyword evidence="3" id="KW-0614">Plasmid</keyword>
<organism evidence="3">
    <name type="scientific">Mammaliicoccus sciuri</name>
    <name type="common">Staphylococcus sciuri</name>
    <dbReference type="NCBI Taxonomy" id="1296"/>
    <lineage>
        <taxon>Bacteria</taxon>
        <taxon>Bacillati</taxon>
        <taxon>Bacillota</taxon>
        <taxon>Bacilli</taxon>
        <taxon>Bacillales</taxon>
        <taxon>Staphylococcaceae</taxon>
        <taxon>Mammaliicoccus</taxon>
    </lineage>
</organism>
<sequence length="165" mass="19057">MVVVKNVTIVLTFIGTLFLGVLFSTTDAKADTKDNSSYEYSYYCESDNICSYEYQIQWGDTLSQLSIDHQMRIAEIVRLNNIKNPDLIFENDYLIFLKQSKNTDVSSDTKVKQKIENKEKTKANNSKTSKKNQDNKTENEKETPTIRNIVKENPFSKRIVSDYSL</sequence>
<dbReference type="SUPFAM" id="SSF54106">
    <property type="entry name" value="LysM domain"/>
    <property type="match status" value="1"/>
</dbReference>
<keyword evidence="3" id="KW-0378">Hydrolase</keyword>
<dbReference type="Pfam" id="PF01476">
    <property type="entry name" value="LysM"/>
    <property type="match status" value="1"/>
</dbReference>
<dbReference type="PROSITE" id="PS51782">
    <property type="entry name" value="LYSM"/>
    <property type="match status" value="1"/>
</dbReference>
<protein>
    <submittedName>
        <fullName evidence="3">Glycosyl hydrolase family 25</fullName>
    </submittedName>
</protein>
<dbReference type="GO" id="GO:0016787">
    <property type="term" value="F:hydrolase activity"/>
    <property type="evidence" value="ECO:0007669"/>
    <property type="project" value="UniProtKB-KW"/>
</dbReference>
<feature type="domain" description="LysM" evidence="2">
    <location>
        <begin position="52"/>
        <end position="96"/>
    </location>
</feature>
<evidence type="ECO:0000313" key="3">
    <source>
        <dbReference type="EMBL" id="ALI92776.1"/>
    </source>
</evidence>
<name>A0A0U2IVB8_MAMSC</name>
<accession>A0A0U2IVB8</accession>
<feature type="compositionally biased region" description="Basic and acidic residues" evidence="1">
    <location>
        <begin position="131"/>
        <end position="144"/>
    </location>
</feature>
<geneLocation type="plasmid" evidence="3">
    <name>pwo28-3</name>
</geneLocation>